<proteinExistence type="predicted"/>
<dbReference type="RefSeq" id="WP_089884165.1">
    <property type="nucleotide sequence ID" value="NZ_FNPF01000012.1"/>
</dbReference>
<dbReference type="Gene3D" id="1.10.10.60">
    <property type="entry name" value="Homeodomain-like"/>
    <property type="match status" value="1"/>
</dbReference>
<evidence type="ECO:0000313" key="7">
    <source>
        <dbReference type="Proteomes" id="UP000199286"/>
    </source>
</evidence>
<evidence type="ECO:0000256" key="3">
    <source>
        <dbReference type="ARBA" id="ARBA00023163"/>
    </source>
</evidence>
<dbReference type="STRING" id="321339.SAMN05444340_11282"/>
<evidence type="ECO:0000256" key="2">
    <source>
        <dbReference type="ARBA" id="ARBA00023125"/>
    </source>
</evidence>
<feature type="domain" description="HTH araC/xylS-type" evidence="5">
    <location>
        <begin position="184"/>
        <end position="282"/>
    </location>
</feature>
<evidence type="ECO:0000256" key="1">
    <source>
        <dbReference type="ARBA" id="ARBA00023015"/>
    </source>
</evidence>
<keyword evidence="3" id="KW-0804">Transcription</keyword>
<gene>
    <name evidence="6" type="ORF">SAMN05444340_11282</name>
</gene>
<evidence type="ECO:0000259" key="5">
    <source>
        <dbReference type="PROSITE" id="PS01124"/>
    </source>
</evidence>
<protein>
    <submittedName>
        <fullName evidence="6">Transcriptional regulator, AraC family</fullName>
    </submittedName>
</protein>
<dbReference type="OrthoDB" id="9814125at2"/>
<dbReference type="InterPro" id="IPR050204">
    <property type="entry name" value="AraC_XylS_family_regulators"/>
</dbReference>
<dbReference type="Pfam" id="PF12833">
    <property type="entry name" value="HTH_18"/>
    <property type="match status" value="1"/>
</dbReference>
<keyword evidence="7" id="KW-1185">Reference proteome</keyword>
<dbReference type="SMART" id="SM00342">
    <property type="entry name" value="HTH_ARAC"/>
    <property type="match status" value="1"/>
</dbReference>
<keyword evidence="2" id="KW-0238">DNA-binding</keyword>
<dbReference type="EMBL" id="FNPF01000012">
    <property type="protein sequence ID" value="SDY62225.1"/>
    <property type="molecule type" value="Genomic_DNA"/>
</dbReference>
<dbReference type="PANTHER" id="PTHR46796">
    <property type="entry name" value="HTH-TYPE TRANSCRIPTIONAL ACTIVATOR RHAS-RELATED"/>
    <property type="match status" value="1"/>
</dbReference>
<dbReference type="PROSITE" id="PS01124">
    <property type="entry name" value="HTH_ARAC_FAMILY_2"/>
    <property type="match status" value="1"/>
</dbReference>
<sequence>MNDTARLAPTETPLRAEPLRAGLQSLVFGRSGLMGVHNVRALLLTSGQASLQIDETAERLQGPSLLWAPWSPQGRLVVAPGSRGHHLVLGPSLLSVALRHSPHAAELGYMAERRYVVSLDEDDGDAATLQACFEGLAIETRQDRPMSASLVEAHLSILLVTLYRALKAGPHGMRAGFAGSPLGSRFIALIEAHLGERWPVAGFCDALGVSRDRLHSACLRDFGRPPGLIIRQRTMLEARRLLEQSTLSVDQIAQRLGFGSGSQFNHFFKGIEGIPPGTWRRRLRSSDRPRPPPTDLSAWP</sequence>
<evidence type="ECO:0000256" key="4">
    <source>
        <dbReference type="SAM" id="MobiDB-lite"/>
    </source>
</evidence>
<dbReference type="GO" id="GO:0043565">
    <property type="term" value="F:sequence-specific DNA binding"/>
    <property type="evidence" value="ECO:0007669"/>
    <property type="project" value="InterPro"/>
</dbReference>
<feature type="region of interest" description="Disordered" evidence="4">
    <location>
        <begin position="278"/>
        <end position="300"/>
    </location>
</feature>
<dbReference type="SUPFAM" id="SSF46689">
    <property type="entry name" value="Homeodomain-like"/>
    <property type="match status" value="1"/>
</dbReference>
<name>A0A1H3LED5_9RHOB</name>
<dbReference type="AlphaFoldDB" id="A0A1H3LED5"/>
<accession>A0A1H3LED5</accession>
<evidence type="ECO:0000313" key="6">
    <source>
        <dbReference type="EMBL" id="SDY62225.1"/>
    </source>
</evidence>
<keyword evidence="1" id="KW-0805">Transcription regulation</keyword>
<organism evidence="6 7">
    <name type="scientific">Citreimonas salinaria</name>
    <dbReference type="NCBI Taxonomy" id="321339"/>
    <lineage>
        <taxon>Bacteria</taxon>
        <taxon>Pseudomonadati</taxon>
        <taxon>Pseudomonadota</taxon>
        <taxon>Alphaproteobacteria</taxon>
        <taxon>Rhodobacterales</taxon>
        <taxon>Roseobacteraceae</taxon>
        <taxon>Citreimonas</taxon>
    </lineage>
</organism>
<reference evidence="6 7" key="1">
    <citation type="submission" date="2016-10" db="EMBL/GenBank/DDBJ databases">
        <authorList>
            <person name="de Groot N.N."/>
        </authorList>
    </citation>
    <scope>NUCLEOTIDE SEQUENCE [LARGE SCALE GENOMIC DNA]</scope>
    <source>
        <strain evidence="6 7">DSM 26880</strain>
    </source>
</reference>
<dbReference type="GO" id="GO:0003700">
    <property type="term" value="F:DNA-binding transcription factor activity"/>
    <property type="evidence" value="ECO:0007669"/>
    <property type="project" value="InterPro"/>
</dbReference>
<dbReference type="InterPro" id="IPR018060">
    <property type="entry name" value="HTH_AraC"/>
</dbReference>
<dbReference type="Proteomes" id="UP000199286">
    <property type="component" value="Unassembled WGS sequence"/>
</dbReference>
<dbReference type="InterPro" id="IPR009057">
    <property type="entry name" value="Homeodomain-like_sf"/>
</dbReference>
<dbReference type="PANTHER" id="PTHR46796:SF6">
    <property type="entry name" value="ARAC SUBFAMILY"/>
    <property type="match status" value="1"/>
</dbReference>